<evidence type="ECO:0000313" key="1">
    <source>
        <dbReference type="EMBL" id="RCJ00919.1"/>
    </source>
</evidence>
<dbReference type="RefSeq" id="WP_147144713.1">
    <property type="nucleotide sequence ID" value="NZ_QOKT01000021.1"/>
</dbReference>
<accession>A0AAX1QZB3</accession>
<feature type="non-terminal residue" evidence="1">
    <location>
        <position position="138"/>
    </location>
</feature>
<evidence type="ECO:0000313" key="2">
    <source>
        <dbReference type="Proteomes" id="UP000253077"/>
    </source>
</evidence>
<proteinExistence type="predicted"/>
<feature type="non-terminal residue" evidence="1">
    <location>
        <position position="1"/>
    </location>
</feature>
<name>A0AAX1QZB3_UREUR</name>
<dbReference type="AlphaFoldDB" id="A0AAX1QZB3"/>
<dbReference type="EMBL" id="QOKT01000021">
    <property type="protein sequence ID" value="RCJ00919.1"/>
    <property type="molecule type" value="Genomic_DNA"/>
</dbReference>
<reference evidence="1 2" key="1">
    <citation type="submission" date="2018-07" db="EMBL/GenBank/DDBJ databases">
        <title>Ureaplasma urealyticum 1000 the multidrug-resistant clinical isolate obtained from scrapings of the urogenital tract of a woman with inflammatory diseases of the reproductive organs.</title>
        <authorList>
            <person name="Kolesnikova E.A."/>
            <person name="Alekseeva A.E."/>
            <person name="Brusnigina N.F."/>
            <person name="Makhova M.A."/>
        </authorList>
    </citation>
    <scope>NUCLEOTIDE SEQUENCE [LARGE SCALE GENOMIC DNA]</scope>
    <source>
        <strain evidence="1 2">1000</strain>
    </source>
</reference>
<dbReference type="Proteomes" id="UP000253077">
    <property type="component" value="Unassembled WGS sequence"/>
</dbReference>
<gene>
    <name evidence="1" type="ORF">DSQ42_02675</name>
</gene>
<sequence>NQQVIAWFAPKETIRDTNTWLQYTRPLKDVTSDFKEGTWAHDLSNSVNFKEETTYKLVKIQFVNKPTKAKNNINNSENNVILDNTNSINSNYEFTTKVGDHKLINITSSNSVNTNSQTINFTLSGVKKSWVGKKIKLS</sequence>
<comment type="caution">
    <text evidence="1">The sequence shown here is derived from an EMBL/GenBank/DDBJ whole genome shotgun (WGS) entry which is preliminary data.</text>
</comment>
<organism evidence="1 2">
    <name type="scientific">Ureaplasma urealyticum</name>
    <name type="common">Ureaplasma urealyticum biotype 2</name>
    <dbReference type="NCBI Taxonomy" id="2130"/>
    <lineage>
        <taxon>Bacteria</taxon>
        <taxon>Bacillati</taxon>
        <taxon>Mycoplasmatota</taxon>
        <taxon>Mycoplasmoidales</taxon>
        <taxon>Mycoplasmoidaceae</taxon>
        <taxon>Ureaplasma</taxon>
    </lineage>
</organism>
<protein>
    <submittedName>
        <fullName evidence="1">Uncharacterized protein</fullName>
    </submittedName>
</protein>